<comment type="subcellular location">
    <subcellularLocation>
        <location evidence="1">Cell membrane</location>
        <topology evidence="1">Multi-pass membrane protein</topology>
    </subcellularLocation>
</comment>
<name>A0A5B9E8R7_9BACT</name>
<accession>A0A5B9E8R7</accession>
<reference evidence="13 14" key="1">
    <citation type="submission" date="2019-08" db="EMBL/GenBank/DDBJ databases">
        <title>Complete genome sequence of Terriglobus albidus strain ORNL.</title>
        <authorList>
            <person name="Podar M."/>
        </authorList>
    </citation>
    <scope>NUCLEOTIDE SEQUENCE [LARGE SCALE GENOMIC DNA]</scope>
    <source>
        <strain evidence="13 14">ORNL</strain>
    </source>
</reference>
<evidence type="ECO:0000256" key="3">
    <source>
        <dbReference type="ARBA" id="ARBA00022516"/>
    </source>
</evidence>
<keyword evidence="6 11" id="KW-0812">Transmembrane</keyword>
<dbReference type="Proteomes" id="UP000321820">
    <property type="component" value="Chromosome"/>
</dbReference>
<feature type="transmembrane region" description="Helical" evidence="11">
    <location>
        <begin position="104"/>
        <end position="122"/>
    </location>
</feature>
<dbReference type="PANTHER" id="PTHR30561:SF9">
    <property type="entry name" value="4-AMINO-4-DEOXY-L-ARABINOSE-PHOSPHOUNDECAPRENOL FLIPPASE SUBUNIT ARNF-RELATED"/>
    <property type="match status" value="1"/>
</dbReference>
<evidence type="ECO:0000256" key="8">
    <source>
        <dbReference type="ARBA" id="ARBA00022989"/>
    </source>
</evidence>
<keyword evidence="14" id="KW-1185">Reference proteome</keyword>
<dbReference type="AlphaFoldDB" id="A0A5B9E8R7"/>
<evidence type="ECO:0000256" key="7">
    <source>
        <dbReference type="ARBA" id="ARBA00022985"/>
    </source>
</evidence>
<dbReference type="Gene3D" id="1.10.3730.20">
    <property type="match status" value="1"/>
</dbReference>
<keyword evidence="4" id="KW-0997">Cell inner membrane</keyword>
<evidence type="ECO:0000259" key="12">
    <source>
        <dbReference type="Pfam" id="PF00892"/>
    </source>
</evidence>
<dbReference type="InterPro" id="IPR037185">
    <property type="entry name" value="EmrE-like"/>
</dbReference>
<dbReference type="OrthoDB" id="9156836at2"/>
<dbReference type="RefSeq" id="WP_147647812.1">
    <property type="nucleotide sequence ID" value="NZ_CP042806.1"/>
</dbReference>
<keyword evidence="2" id="KW-1003">Cell membrane</keyword>
<keyword evidence="5" id="KW-0441">Lipid A biosynthesis</keyword>
<evidence type="ECO:0000256" key="11">
    <source>
        <dbReference type="SAM" id="Phobius"/>
    </source>
</evidence>
<evidence type="ECO:0000313" key="13">
    <source>
        <dbReference type="EMBL" id="QEE28622.1"/>
    </source>
</evidence>
<evidence type="ECO:0000256" key="2">
    <source>
        <dbReference type="ARBA" id="ARBA00022475"/>
    </source>
</evidence>
<feature type="transmembrane region" description="Helical" evidence="11">
    <location>
        <begin position="75"/>
        <end position="97"/>
    </location>
</feature>
<keyword evidence="10 11" id="KW-0472">Membrane</keyword>
<proteinExistence type="predicted"/>
<evidence type="ECO:0000256" key="5">
    <source>
        <dbReference type="ARBA" id="ARBA00022556"/>
    </source>
</evidence>
<evidence type="ECO:0000256" key="9">
    <source>
        <dbReference type="ARBA" id="ARBA00023098"/>
    </source>
</evidence>
<protein>
    <submittedName>
        <fullName evidence="13">EamA family transporter</fullName>
    </submittedName>
</protein>
<dbReference type="InterPro" id="IPR000620">
    <property type="entry name" value="EamA_dom"/>
</dbReference>
<dbReference type="SUPFAM" id="SSF103481">
    <property type="entry name" value="Multidrug resistance efflux transporter EmrE"/>
    <property type="match status" value="1"/>
</dbReference>
<dbReference type="GO" id="GO:0009245">
    <property type="term" value="P:lipid A biosynthetic process"/>
    <property type="evidence" value="ECO:0007669"/>
    <property type="project" value="UniProtKB-KW"/>
</dbReference>
<dbReference type="GO" id="GO:0005886">
    <property type="term" value="C:plasma membrane"/>
    <property type="evidence" value="ECO:0007669"/>
    <property type="project" value="UniProtKB-SubCell"/>
</dbReference>
<dbReference type="PANTHER" id="PTHR30561">
    <property type="entry name" value="SMR FAMILY PROTON-DEPENDENT DRUG EFFLUX TRANSPORTER SUGE"/>
    <property type="match status" value="1"/>
</dbReference>
<keyword evidence="3" id="KW-0444">Lipid biosynthesis</keyword>
<evidence type="ECO:0000256" key="1">
    <source>
        <dbReference type="ARBA" id="ARBA00004651"/>
    </source>
</evidence>
<dbReference type="InterPro" id="IPR000390">
    <property type="entry name" value="Small_drug/metabolite_transptr"/>
</dbReference>
<dbReference type="Pfam" id="PF00892">
    <property type="entry name" value="EamA"/>
    <property type="match status" value="1"/>
</dbReference>
<dbReference type="GO" id="GO:0022857">
    <property type="term" value="F:transmembrane transporter activity"/>
    <property type="evidence" value="ECO:0007669"/>
    <property type="project" value="InterPro"/>
</dbReference>
<dbReference type="GO" id="GO:0009103">
    <property type="term" value="P:lipopolysaccharide biosynthetic process"/>
    <property type="evidence" value="ECO:0007669"/>
    <property type="project" value="UniProtKB-KW"/>
</dbReference>
<dbReference type="EMBL" id="CP042806">
    <property type="protein sequence ID" value="QEE28622.1"/>
    <property type="molecule type" value="Genomic_DNA"/>
</dbReference>
<evidence type="ECO:0000256" key="4">
    <source>
        <dbReference type="ARBA" id="ARBA00022519"/>
    </source>
</evidence>
<evidence type="ECO:0000256" key="10">
    <source>
        <dbReference type="ARBA" id="ARBA00023136"/>
    </source>
</evidence>
<keyword evidence="8 11" id="KW-1133">Transmembrane helix</keyword>
<feature type="domain" description="EamA" evidence="12">
    <location>
        <begin position="11"/>
        <end position="119"/>
    </location>
</feature>
<sequence>MNADTTPSLAYSWGILAASITSGSFAQITLKHLTNTLAKKQNAGRLVAIPWLGLWVILFGLATVCWLMALRHLDISYAYPLLSLGYVLVTSLAALLLDEHVSRSHWLAIGLITCGAALVAGSI</sequence>
<organism evidence="13 14">
    <name type="scientific">Terriglobus albidus</name>
    <dbReference type="NCBI Taxonomy" id="1592106"/>
    <lineage>
        <taxon>Bacteria</taxon>
        <taxon>Pseudomonadati</taxon>
        <taxon>Acidobacteriota</taxon>
        <taxon>Terriglobia</taxon>
        <taxon>Terriglobales</taxon>
        <taxon>Acidobacteriaceae</taxon>
        <taxon>Terriglobus</taxon>
    </lineage>
</organism>
<evidence type="ECO:0000313" key="14">
    <source>
        <dbReference type="Proteomes" id="UP000321820"/>
    </source>
</evidence>
<feature type="transmembrane region" description="Helical" evidence="11">
    <location>
        <begin position="12"/>
        <end position="34"/>
    </location>
</feature>
<evidence type="ECO:0000256" key="6">
    <source>
        <dbReference type="ARBA" id="ARBA00022692"/>
    </source>
</evidence>
<feature type="transmembrane region" description="Helical" evidence="11">
    <location>
        <begin position="46"/>
        <end position="69"/>
    </location>
</feature>
<dbReference type="KEGG" id="talb:FTW19_11795"/>
<gene>
    <name evidence="13" type="ORF">FTW19_11795</name>
</gene>
<keyword evidence="7" id="KW-0448">Lipopolysaccharide biosynthesis</keyword>
<keyword evidence="9" id="KW-0443">Lipid metabolism</keyword>